<dbReference type="Proteomes" id="UP000007394">
    <property type="component" value="Chromosome"/>
</dbReference>
<evidence type="ECO:0000313" key="2">
    <source>
        <dbReference type="Proteomes" id="UP000007394"/>
    </source>
</evidence>
<proteinExistence type="predicted"/>
<organism evidence="1 2">
    <name type="scientific">Ignavibacterium album (strain DSM 19864 / JCM 16511 / NBRC 101810 / Mat9-16)</name>
    <dbReference type="NCBI Taxonomy" id="945713"/>
    <lineage>
        <taxon>Bacteria</taxon>
        <taxon>Pseudomonadati</taxon>
        <taxon>Ignavibacteriota</taxon>
        <taxon>Ignavibacteria</taxon>
        <taxon>Ignavibacteriales</taxon>
        <taxon>Ignavibacteriaceae</taxon>
        <taxon>Ignavibacterium</taxon>
    </lineage>
</organism>
<evidence type="ECO:0000313" key="1">
    <source>
        <dbReference type="EMBL" id="AFH50866.1"/>
    </source>
</evidence>
<accession>I0APF9</accession>
<dbReference type="KEGG" id="ial:IALB_3163"/>
<sequence length="103" mass="12399">MYFGLYDYSDNTDLDLAAICLKNIFIEKSNKKKFFCPLNSFEKDDIYDKISGQKIILKNTDWVIKDHYYWNKKYEANVHNYPLFAHDSLKSRIFIDDEDRLII</sequence>
<dbReference type="EMBL" id="CP003418">
    <property type="protein sequence ID" value="AFH50866.1"/>
    <property type="molecule type" value="Genomic_DNA"/>
</dbReference>
<keyword evidence="2" id="KW-1185">Reference proteome</keyword>
<dbReference type="AlphaFoldDB" id="I0APF9"/>
<name>I0APF9_IGNAJ</name>
<gene>
    <name evidence="1" type="ordered locus">IALB_3163</name>
</gene>
<dbReference type="HOGENOM" id="CLU_2259953_0_0_10"/>
<reference evidence="1 2" key="1">
    <citation type="journal article" date="2012" name="Front. Microbiol.">
        <title>Complete genome of Ignavibacterium album, a metabolically versatile, flagellated, facultative anaerobe from the phylum Chlorobi.</title>
        <authorList>
            <person name="Liu Z."/>
            <person name="Frigaard N.-U."/>
            <person name="Vogl K."/>
            <person name="Iino T."/>
            <person name="Ohkuma M."/>
            <person name="Overmann J."/>
            <person name="Bryant D.A."/>
        </authorList>
    </citation>
    <scope>NUCLEOTIDE SEQUENCE [LARGE SCALE GENOMIC DNA]</scope>
    <source>
        <strain evidence="2">DSM 19864 / JCM 16511 / NBRC 101810 / Mat9-16</strain>
    </source>
</reference>
<protein>
    <submittedName>
        <fullName evidence="1">Uncharacterized protein</fullName>
    </submittedName>
</protein>